<sequence>MTTSVVTINRLRWRSTTIGSRTLAISVKRCQGRQPSGDASANMAKSNGA</sequence>
<protein>
    <submittedName>
        <fullName evidence="2">Uncharacterized protein</fullName>
    </submittedName>
</protein>
<dbReference type="Proteomes" id="UP000323506">
    <property type="component" value="Chromosome D01"/>
</dbReference>
<evidence type="ECO:0000256" key="1">
    <source>
        <dbReference type="SAM" id="MobiDB-lite"/>
    </source>
</evidence>
<reference evidence="2 3" key="1">
    <citation type="submission" date="2019-06" db="EMBL/GenBank/DDBJ databases">
        <title>WGS assembly of Gossypium darwinii.</title>
        <authorList>
            <person name="Chen Z.J."/>
            <person name="Sreedasyam A."/>
            <person name="Ando A."/>
            <person name="Song Q."/>
            <person name="De L."/>
            <person name="Hulse-Kemp A."/>
            <person name="Ding M."/>
            <person name="Ye W."/>
            <person name="Kirkbride R."/>
            <person name="Jenkins J."/>
            <person name="Plott C."/>
            <person name="Lovell J."/>
            <person name="Lin Y.-M."/>
            <person name="Vaughn R."/>
            <person name="Liu B."/>
            <person name="Li W."/>
            <person name="Simpson S."/>
            <person name="Scheffler B."/>
            <person name="Saski C."/>
            <person name="Grover C."/>
            <person name="Hu G."/>
            <person name="Conover J."/>
            <person name="Carlson J."/>
            <person name="Shu S."/>
            <person name="Boston L."/>
            <person name="Williams M."/>
            <person name="Peterson D."/>
            <person name="Mcgee K."/>
            <person name="Jones D."/>
            <person name="Wendel J."/>
            <person name="Stelly D."/>
            <person name="Grimwood J."/>
            <person name="Schmutz J."/>
        </authorList>
    </citation>
    <scope>NUCLEOTIDE SEQUENCE [LARGE SCALE GENOMIC DNA]</scope>
    <source>
        <strain evidence="2">1808015.09</strain>
    </source>
</reference>
<organism evidence="2 3">
    <name type="scientific">Gossypium darwinii</name>
    <name type="common">Darwin's cotton</name>
    <name type="synonym">Gossypium barbadense var. darwinii</name>
    <dbReference type="NCBI Taxonomy" id="34276"/>
    <lineage>
        <taxon>Eukaryota</taxon>
        <taxon>Viridiplantae</taxon>
        <taxon>Streptophyta</taxon>
        <taxon>Embryophyta</taxon>
        <taxon>Tracheophyta</taxon>
        <taxon>Spermatophyta</taxon>
        <taxon>Magnoliopsida</taxon>
        <taxon>eudicotyledons</taxon>
        <taxon>Gunneridae</taxon>
        <taxon>Pentapetalae</taxon>
        <taxon>rosids</taxon>
        <taxon>malvids</taxon>
        <taxon>Malvales</taxon>
        <taxon>Malvaceae</taxon>
        <taxon>Malvoideae</taxon>
        <taxon>Gossypium</taxon>
    </lineage>
</organism>
<dbReference type="EMBL" id="CM017701">
    <property type="protein sequence ID" value="TYG82437.1"/>
    <property type="molecule type" value="Genomic_DNA"/>
</dbReference>
<feature type="compositionally biased region" description="Polar residues" evidence="1">
    <location>
        <begin position="33"/>
        <end position="49"/>
    </location>
</feature>
<evidence type="ECO:0000313" key="3">
    <source>
        <dbReference type="Proteomes" id="UP000323506"/>
    </source>
</evidence>
<dbReference type="AlphaFoldDB" id="A0A5D2DMZ5"/>
<accession>A0A5D2DMZ5</accession>
<name>A0A5D2DMZ5_GOSDA</name>
<evidence type="ECO:0000313" key="2">
    <source>
        <dbReference type="EMBL" id="TYG82437.1"/>
    </source>
</evidence>
<proteinExistence type="predicted"/>
<keyword evidence="3" id="KW-1185">Reference proteome</keyword>
<gene>
    <name evidence="2" type="ORF">ES288_D01G088000v1</name>
</gene>
<feature type="region of interest" description="Disordered" evidence="1">
    <location>
        <begin position="29"/>
        <end position="49"/>
    </location>
</feature>